<sequence length="107" mass="12239">MNQKPNGEPPKSLKQQEKEHQEKLDSMTPEEREGFDKVLATLDDIYKSEHPIFHWLHKHINQICLTSMIAGAIVGIIGILNDSKVLTFSGLGFAIFVIAFWFMVRED</sequence>
<comment type="caution">
    <text evidence="3">The sequence shown here is derived from an EMBL/GenBank/DDBJ whole genome shotgun (WGS) entry which is preliminary data.</text>
</comment>
<feature type="compositionally biased region" description="Basic and acidic residues" evidence="1">
    <location>
        <begin position="14"/>
        <end position="32"/>
    </location>
</feature>
<keyword evidence="2" id="KW-1133">Transmembrane helix</keyword>
<keyword evidence="2" id="KW-0472">Membrane</keyword>
<dbReference type="EMBL" id="SHKO01000006">
    <property type="protein sequence ID" value="RZT91161.1"/>
    <property type="molecule type" value="Genomic_DNA"/>
</dbReference>
<accession>A0A4Q7V3Z5</accession>
<feature type="transmembrane region" description="Helical" evidence="2">
    <location>
        <begin position="63"/>
        <end position="80"/>
    </location>
</feature>
<gene>
    <name evidence="3" type="ORF">EV681_4514</name>
</gene>
<reference evidence="3 4" key="1">
    <citation type="submission" date="2019-02" db="EMBL/GenBank/DDBJ databases">
        <title>Genomic Encyclopedia of Type Strains, Phase IV (KMG-IV): sequencing the most valuable type-strain genomes for metagenomic binning, comparative biology and taxonomic classification.</title>
        <authorList>
            <person name="Goeker M."/>
        </authorList>
    </citation>
    <scope>NUCLEOTIDE SEQUENCE [LARGE SCALE GENOMIC DNA]</scope>
    <source>
        <strain evidence="3 4">DSM 23814</strain>
    </source>
</reference>
<organism evidence="3 4">
    <name type="scientific">Advenella incenata</name>
    <dbReference type="NCBI Taxonomy" id="267800"/>
    <lineage>
        <taxon>Bacteria</taxon>
        <taxon>Pseudomonadati</taxon>
        <taxon>Pseudomonadota</taxon>
        <taxon>Betaproteobacteria</taxon>
        <taxon>Burkholderiales</taxon>
        <taxon>Alcaligenaceae</taxon>
    </lineage>
</organism>
<name>A0A4Q7V3Z5_9BURK</name>
<evidence type="ECO:0000313" key="4">
    <source>
        <dbReference type="Proteomes" id="UP000293398"/>
    </source>
</evidence>
<keyword evidence="2" id="KW-0812">Transmembrane</keyword>
<evidence type="ECO:0000256" key="2">
    <source>
        <dbReference type="SAM" id="Phobius"/>
    </source>
</evidence>
<dbReference type="RefSeq" id="WP_130305270.1">
    <property type="nucleotide sequence ID" value="NZ_SHKO01000006.1"/>
</dbReference>
<dbReference type="AlphaFoldDB" id="A0A4Q7V3Z5"/>
<feature type="transmembrane region" description="Helical" evidence="2">
    <location>
        <begin position="86"/>
        <end position="104"/>
    </location>
</feature>
<keyword evidence="4" id="KW-1185">Reference proteome</keyword>
<protein>
    <submittedName>
        <fullName evidence="3">Uncharacterized protein</fullName>
    </submittedName>
</protein>
<dbReference type="Proteomes" id="UP000293398">
    <property type="component" value="Unassembled WGS sequence"/>
</dbReference>
<proteinExistence type="predicted"/>
<evidence type="ECO:0000313" key="3">
    <source>
        <dbReference type="EMBL" id="RZT91161.1"/>
    </source>
</evidence>
<evidence type="ECO:0000256" key="1">
    <source>
        <dbReference type="SAM" id="MobiDB-lite"/>
    </source>
</evidence>
<feature type="region of interest" description="Disordered" evidence="1">
    <location>
        <begin position="1"/>
        <end position="32"/>
    </location>
</feature>